<dbReference type="SUPFAM" id="SSF100934">
    <property type="entry name" value="Heat shock protein 70kD (HSP70), C-terminal subdomain"/>
    <property type="match status" value="1"/>
</dbReference>
<dbReference type="GO" id="GO:0005524">
    <property type="term" value="F:ATP binding"/>
    <property type="evidence" value="ECO:0007669"/>
    <property type="project" value="UniProtKB-KW"/>
</dbReference>
<proteinExistence type="predicted"/>
<keyword evidence="2" id="KW-0067">ATP-binding</keyword>
<dbReference type="HOGENOM" id="CLU_1350741_0_0_1"/>
<organism evidence="4">
    <name type="scientific">Oryza brachyantha</name>
    <name type="common">malo sina</name>
    <dbReference type="NCBI Taxonomy" id="4533"/>
    <lineage>
        <taxon>Eukaryota</taxon>
        <taxon>Viridiplantae</taxon>
        <taxon>Streptophyta</taxon>
        <taxon>Embryophyta</taxon>
        <taxon>Tracheophyta</taxon>
        <taxon>Spermatophyta</taxon>
        <taxon>Magnoliopsida</taxon>
        <taxon>Liliopsida</taxon>
        <taxon>Poales</taxon>
        <taxon>Poaceae</taxon>
        <taxon>BOP clade</taxon>
        <taxon>Oryzoideae</taxon>
        <taxon>Oryzeae</taxon>
        <taxon>Oryzinae</taxon>
        <taxon>Oryza</taxon>
    </lineage>
</organism>
<reference evidence="4" key="2">
    <citation type="submission" date="2013-04" db="UniProtKB">
        <authorList>
            <consortium name="EnsemblPlants"/>
        </authorList>
    </citation>
    <scope>IDENTIFICATION</scope>
</reference>
<feature type="region of interest" description="Disordered" evidence="3">
    <location>
        <begin position="181"/>
        <end position="203"/>
    </location>
</feature>
<dbReference type="STRING" id="4533.J3LM16"/>
<evidence type="ECO:0000256" key="1">
    <source>
        <dbReference type="ARBA" id="ARBA00022741"/>
    </source>
</evidence>
<dbReference type="InterPro" id="IPR013126">
    <property type="entry name" value="Hsp_70_fam"/>
</dbReference>
<evidence type="ECO:0000256" key="2">
    <source>
        <dbReference type="ARBA" id="ARBA00022840"/>
    </source>
</evidence>
<accession>J3LM16</accession>
<name>J3LM16_ORYBR</name>
<dbReference type="InterPro" id="IPR029048">
    <property type="entry name" value="HSP70_C_sf"/>
</dbReference>
<evidence type="ECO:0000256" key="3">
    <source>
        <dbReference type="SAM" id="MobiDB-lite"/>
    </source>
</evidence>
<dbReference type="Gramene" id="OB03G20920.1">
    <property type="protein sequence ID" value="OB03G20920.1"/>
    <property type="gene ID" value="OB03G20920"/>
</dbReference>
<dbReference type="InterPro" id="IPR029047">
    <property type="entry name" value="HSP70_peptide-bd_sf"/>
</dbReference>
<dbReference type="PANTHER" id="PTHR19375">
    <property type="entry name" value="HEAT SHOCK PROTEIN 70KDA"/>
    <property type="match status" value="1"/>
</dbReference>
<keyword evidence="1" id="KW-0547">Nucleotide-binding</keyword>
<reference evidence="4" key="1">
    <citation type="journal article" date="2013" name="Nat. Commun.">
        <title>Whole-genome sequencing of Oryza brachyantha reveals mechanisms underlying Oryza genome evolution.</title>
        <authorList>
            <person name="Chen J."/>
            <person name="Huang Q."/>
            <person name="Gao D."/>
            <person name="Wang J."/>
            <person name="Lang Y."/>
            <person name="Liu T."/>
            <person name="Li B."/>
            <person name="Bai Z."/>
            <person name="Luis Goicoechea J."/>
            <person name="Liang C."/>
            <person name="Chen C."/>
            <person name="Zhang W."/>
            <person name="Sun S."/>
            <person name="Liao Y."/>
            <person name="Zhang X."/>
            <person name="Yang L."/>
            <person name="Song C."/>
            <person name="Wang M."/>
            <person name="Shi J."/>
            <person name="Liu G."/>
            <person name="Liu J."/>
            <person name="Zhou H."/>
            <person name="Zhou W."/>
            <person name="Yu Q."/>
            <person name="An N."/>
            <person name="Chen Y."/>
            <person name="Cai Q."/>
            <person name="Wang B."/>
            <person name="Liu B."/>
            <person name="Min J."/>
            <person name="Huang Y."/>
            <person name="Wu H."/>
            <person name="Li Z."/>
            <person name="Zhang Y."/>
            <person name="Yin Y."/>
            <person name="Song W."/>
            <person name="Jiang J."/>
            <person name="Jackson S.A."/>
            <person name="Wing R.A."/>
            <person name="Wang J."/>
            <person name="Chen M."/>
        </authorList>
    </citation>
    <scope>NUCLEOTIDE SEQUENCE [LARGE SCALE GENOMIC DNA]</scope>
    <source>
        <strain evidence="4">cv. IRGC 101232</strain>
    </source>
</reference>
<protein>
    <submittedName>
        <fullName evidence="4">Uncharacterized protein</fullName>
    </submittedName>
</protein>
<dbReference type="EnsemblPlants" id="OB03G20920.1">
    <property type="protein sequence ID" value="OB03G20920.1"/>
    <property type="gene ID" value="OB03G20920"/>
</dbReference>
<dbReference type="Gene3D" id="1.20.1270.10">
    <property type="match status" value="1"/>
</dbReference>
<evidence type="ECO:0000313" key="5">
    <source>
        <dbReference type="Proteomes" id="UP000006038"/>
    </source>
</evidence>
<keyword evidence="5" id="KW-1185">Reference proteome</keyword>
<dbReference type="Gene3D" id="2.60.34.10">
    <property type="entry name" value="Substrate Binding Domain Of DNAk, Chain A, domain 1"/>
    <property type="match status" value="1"/>
</dbReference>
<dbReference type="Pfam" id="PF00012">
    <property type="entry name" value="HSP70"/>
    <property type="match status" value="1"/>
</dbReference>
<dbReference type="Proteomes" id="UP000006038">
    <property type="component" value="Chromosome 3"/>
</dbReference>
<dbReference type="AlphaFoldDB" id="J3LM16"/>
<sequence length="203" mass="22452">MTTEGACAAWWPEVGGGDAVLGGVWTRVAGMSWVAGTDRRSASNCGGLDGNRWSRFGVARLGNDNNEDLTGITPVPRGAPQIEREGQSVRAGDRATDKLERITISGDERKISKDEIERMIHKADEFADEDRRVKERVDARNSLELYVYSMKNTVDDKMGDAMEGGEKEKVEGAVREAYNWLNGNHDARSPPPPAALYRSREKR</sequence>
<dbReference type="eggNOG" id="KOG0100">
    <property type="taxonomic scope" value="Eukaryota"/>
</dbReference>
<evidence type="ECO:0000313" key="4">
    <source>
        <dbReference type="EnsemblPlants" id="OB03G20920.1"/>
    </source>
</evidence>
<dbReference type="GO" id="GO:0140662">
    <property type="term" value="F:ATP-dependent protein folding chaperone"/>
    <property type="evidence" value="ECO:0007669"/>
    <property type="project" value="InterPro"/>
</dbReference>